<reference evidence="2" key="1">
    <citation type="submission" date="2020-02" db="EMBL/GenBank/DDBJ databases">
        <authorList>
            <person name="Meier V. D."/>
        </authorList>
    </citation>
    <scope>NUCLEOTIDE SEQUENCE</scope>
    <source>
        <strain evidence="2">AVDCRST_MAG80</strain>
    </source>
</reference>
<protein>
    <submittedName>
        <fullName evidence="2">Uncharacterized protein</fullName>
    </submittedName>
</protein>
<evidence type="ECO:0000256" key="1">
    <source>
        <dbReference type="SAM" id="MobiDB-lite"/>
    </source>
</evidence>
<feature type="non-terminal residue" evidence="2">
    <location>
        <position position="1"/>
    </location>
</feature>
<dbReference type="EMBL" id="CADCVC010000177">
    <property type="protein sequence ID" value="CAA9448791.1"/>
    <property type="molecule type" value="Genomic_DNA"/>
</dbReference>
<accession>A0A6J4QS00</accession>
<evidence type="ECO:0000313" key="2">
    <source>
        <dbReference type="EMBL" id="CAA9448791.1"/>
    </source>
</evidence>
<feature type="non-terminal residue" evidence="2">
    <location>
        <position position="81"/>
    </location>
</feature>
<feature type="compositionally biased region" description="Basic residues" evidence="1">
    <location>
        <begin position="46"/>
        <end position="73"/>
    </location>
</feature>
<sequence length="81" mass="9082">ERIPSRPTAEPEPATQGAGPRGALVRRVQRGYRAHSVPGAEEGSTRLHKGSPRERTRHVHKVRPEHRPHRRSARAGARETM</sequence>
<proteinExistence type="predicted"/>
<organism evidence="2">
    <name type="scientific">uncultured Rubrobacteraceae bacterium</name>
    <dbReference type="NCBI Taxonomy" id="349277"/>
    <lineage>
        <taxon>Bacteria</taxon>
        <taxon>Bacillati</taxon>
        <taxon>Actinomycetota</taxon>
        <taxon>Rubrobacteria</taxon>
        <taxon>Rubrobacterales</taxon>
        <taxon>Rubrobacteraceae</taxon>
        <taxon>environmental samples</taxon>
    </lineage>
</organism>
<feature type="region of interest" description="Disordered" evidence="1">
    <location>
        <begin position="1"/>
        <end position="81"/>
    </location>
</feature>
<name>A0A6J4QS00_9ACTN</name>
<dbReference type="AlphaFoldDB" id="A0A6J4QS00"/>
<gene>
    <name evidence="2" type="ORF">AVDCRST_MAG80-2038</name>
</gene>